<evidence type="ECO:0000256" key="1">
    <source>
        <dbReference type="SAM" id="Phobius"/>
    </source>
</evidence>
<keyword evidence="1" id="KW-0812">Transmembrane</keyword>
<keyword evidence="1" id="KW-1133">Transmembrane helix</keyword>
<gene>
    <name evidence="2" type="ORF">A3F94_00065</name>
</gene>
<comment type="caution">
    <text evidence="2">The sequence shown here is derived from an EMBL/GenBank/DDBJ whole genome shotgun (WGS) entry which is preliminary data.</text>
</comment>
<dbReference type="STRING" id="1802165.A3F94_00065"/>
<protein>
    <submittedName>
        <fullName evidence="2">Uncharacterized protein</fullName>
    </submittedName>
</protein>
<feature type="transmembrane region" description="Helical" evidence="1">
    <location>
        <begin position="9"/>
        <end position="34"/>
    </location>
</feature>
<name>A0A1G2HGK1_9BACT</name>
<evidence type="ECO:0000313" key="3">
    <source>
        <dbReference type="Proteomes" id="UP000176770"/>
    </source>
</evidence>
<feature type="transmembrane region" description="Helical" evidence="1">
    <location>
        <begin position="46"/>
        <end position="68"/>
    </location>
</feature>
<dbReference type="Proteomes" id="UP000176770">
    <property type="component" value="Unassembled WGS sequence"/>
</dbReference>
<dbReference type="EMBL" id="MHOK01000020">
    <property type="protein sequence ID" value="OGZ61617.1"/>
    <property type="molecule type" value="Genomic_DNA"/>
</dbReference>
<evidence type="ECO:0000313" key="2">
    <source>
        <dbReference type="EMBL" id="OGZ61617.1"/>
    </source>
</evidence>
<reference evidence="2 3" key="1">
    <citation type="journal article" date="2016" name="Nat. Commun.">
        <title>Thousands of microbial genomes shed light on interconnected biogeochemical processes in an aquifer system.</title>
        <authorList>
            <person name="Anantharaman K."/>
            <person name="Brown C.T."/>
            <person name="Hug L.A."/>
            <person name="Sharon I."/>
            <person name="Castelle C.J."/>
            <person name="Probst A.J."/>
            <person name="Thomas B.C."/>
            <person name="Singh A."/>
            <person name="Wilkins M.J."/>
            <person name="Karaoz U."/>
            <person name="Brodie E.L."/>
            <person name="Williams K.H."/>
            <person name="Hubbard S.S."/>
            <person name="Banfield J.F."/>
        </authorList>
    </citation>
    <scope>NUCLEOTIDE SEQUENCE [LARGE SCALE GENOMIC DNA]</scope>
</reference>
<accession>A0A1G2HGK1</accession>
<sequence length="80" mass="9038">MKIGAALKAFFMTLIAFTFIFFLAFVIDLFVFGAVPGNTSPTDSTYLYFVGFAVITPFVLIIAFIMLFRDFYIGTLNRIK</sequence>
<organism evidence="2 3">
    <name type="scientific">Candidatus Spechtbacteria bacterium RIFCSPLOWO2_12_FULL_38_22</name>
    <dbReference type="NCBI Taxonomy" id="1802165"/>
    <lineage>
        <taxon>Bacteria</taxon>
        <taxon>Candidatus Spechtiibacteriota</taxon>
    </lineage>
</organism>
<dbReference type="AlphaFoldDB" id="A0A1G2HGK1"/>
<proteinExistence type="predicted"/>
<keyword evidence="1" id="KW-0472">Membrane</keyword>